<evidence type="ECO:0000313" key="2">
    <source>
        <dbReference type="Proteomes" id="UP000198525"/>
    </source>
</evidence>
<dbReference type="STRING" id="376427.SAMN04487954_11014"/>
<keyword evidence="2" id="KW-1185">Reference proteome</keyword>
<name>A0A1G8Y6C2_9GAMM</name>
<proteinExistence type="predicted"/>
<protein>
    <submittedName>
        <fullName evidence="1">Uncharacterized protein</fullName>
    </submittedName>
</protein>
<dbReference type="Proteomes" id="UP000198525">
    <property type="component" value="Unassembled WGS sequence"/>
</dbReference>
<dbReference type="AlphaFoldDB" id="A0A1G8Y6C2"/>
<sequence>MTNGYILLGQALPPIDVPIICRFYHPGMPEAVPYGLHGLPNAMSKAIRRSDGKIYYHADTNPGRGEIRSRWIEWKRCWW</sequence>
<evidence type="ECO:0000313" key="1">
    <source>
        <dbReference type="EMBL" id="SDJ98273.1"/>
    </source>
</evidence>
<dbReference type="EMBL" id="FNES01000010">
    <property type="protein sequence ID" value="SDJ98273.1"/>
    <property type="molecule type" value="Genomic_DNA"/>
</dbReference>
<gene>
    <name evidence="1" type="ORF">SAMN04487954_11014</name>
</gene>
<organism evidence="1 2">
    <name type="scientific">Billgrantia gudaonensis</name>
    <dbReference type="NCBI Taxonomy" id="376427"/>
    <lineage>
        <taxon>Bacteria</taxon>
        <taxon>Pseudomonadati</taxon>
        <taxon>Pseudomonadota</taxon>
        <taxon>Gammaproteobacteria</taxon>
        <taxon>Oceanospirillales</taxon>
        <taxon>Halomonadaceae</taxon>
        <taxon>Billgrantia</taxon>
    </lineage>
</organism>
<reference evidence="1 2" key="1">
    <citation type="submission" date="2016-10" db="EMBL/GenBank/DDBJ databases">
        <authorList>
            <person name="de Groot N.N."/>
        </authorList>
    </citation>
    <scope>NUCLEOTIDE SEQUENCE [LARGE SCALE GENOMIC DNA]</scope>
    <source>
        <strain evidence="1 2">CGMCC 1.6133</strain>
    </source>
</reference>
<accession>A0A1G8Y6C2</accession>
<dbReference type="RefSeq" id="WP_089686623.1">
    <property type="nucleotide sequence ID" value="NZ_FNES01000010.1"/>
</dbReference>